<dbReference type="Gene3D" id="2.10.70.100">
    <property type="match status" value="1"/>
</dbReference>
<evidence type="ECO:0000256" key="14">
    <source>
        <dbReference type="ARBA" id="ARBA00023136"/>
    </source>
</evidence>
<dbReference type="SUPFAM" id="SSF47226">
    <property type="entry name" value="Histidine-containing phosphotransfer domain, HPT domain"/>
    <property type="match status" value="1"/>
</dbReference>
<dbReference type="FunFam" id="3.30.565.10:FF:000010">
    <property type="entry name" value="Sensor histidine kinase RcsC"/>
    <property type="match status" value="1"/>
</dbReference>
<feature type="domain" description="Response regulatory" evidence="20">
    <location>
        <begin position="677"/>
        <end position="795"/>
    </location>
</feature>
<dbReference type="Gene3D" id="1.10.287.130">
    <property type="match status" value="1"/>
</dbReference>
<dbReference type="PROSITE" id="PS50113">
    <property type="entry name" value="PAC"/>
    <property type="match status" value="2"/>
</dbReference>
<dbReference type="InterPro" id="IPR000700">
    <property type="entry name" value="PAS-assoc_C"/>
</dbReference>
<evidence type="ECO:0000256" key="4">
    <source>
        <dbReference type="ARBA" id="ARBA00022475"/>
    </source>
</evidence>
<keyword evidence="10" id="KW-0418">Kinase</keyword>
<dbReference type="FunFam" id="1.10.287.130:FF:000002">
    <property type="entry name" value="Two-component osmosensing histidine kinase"/>
    <property type="match status" value="1"/>
</dbReference>
<dbReference type="InterPro" id="IPR001789">
    <property type="entry name" value="Sig_transdc_resp-reg_receiver"/>
</dbReference>
<evidence type="ECO:0000259" key="23">
    <source>
        <dbReference type="PROSITE" id="PS50894"/>
    </source>
</evidence>
<dbReference type="Gene3D" id="3.30.565.10">
    <property type="entry name" value="Histidine kinase-like ATPase, C-terminal domain"/>
    <property type="match status" value="1"/>
</dbReference>
<dbReference type="InterPro" id="IPR005467">
    <property type="entry name" value="His_kinase_dom"/>
</dbReference>
<keyword evidence="11" id="KW-0067">ATP-binding</keyword>
<dbReference type="PROSITE" id="PS50894">
    <property type="entry name" value="HPT"/>
    <property type="match status" value="1"/>
</dbReference>
<comment type="caution">
    <text evidence="24">The sequence shown here is derived from an EMBL/GenBank/DDBJ whole genome shotgun (WGS) entry which is preliminary data.</text>
</comment>
<dbReference type="EMBL" id="JACHFZ010000005">
    <property type="protein sequence ID" value="MBB5292821.1"/>
    <property type="molecule type" value="Genomic_DNA"/>
</dbReference>
<dbReference type="Gene3D" id="1.20.120.160">
    <property type="entry name" value="HPT domain"/>
    <property type="match status" value="1"/>
</dbReference>
<feature type="domain" description="Histidine kinase" evidence="19">
    <location>
        <begin position="440"/>
        <end position="655"/>
    </location>
</feature>
<evidence type="ECO:0000259" key="19">
    <source>
        <dbReference type="PROSITE" id="PS50109"/>
    </source>
</evidence>
<evidence type="ECO:0000313" key="25">
    <source>
        <dbReference type="Proteomes" id="UP000566663"/>
    </source>
</evidence>
<evidence type="ECO:0000259" key="22">
    <source>
        <dbReference type="PROSITE" id="PS50113"/>
    </source>
</evidence>
<keyword evidence="12" id="KW-1133">Transmembrane helix</keyword>
<dbReference type="SUPFAM" id="SSF47384">
    <property type="entry name" value="Homodimeric domain of signal transducing histidine kinase"/>
    <property type="match status" value="1"/>
</dbReference>
<dbReference type="InterPro" id="IPR029016">
    <property type="entry name" value="GAF-like_dom_sf"/>
</dbReference>
<dbReference type="Pfam" id="PF08447">
    <property type="entry name" value="PAS_3"/>
    <property type="match status" value="2"/>
</dbReference>
<dbReference type="InterPro" id="IPR003661">
    <property type="entry name" value="HisK_dim/P_dom"/>
</dbReference>
<name>A0A7W8HZM5_9CAUL</name>
<evidence type="ECO:0000256" key="8">
    <source>
        <dbReference type="ARBA" id="ARBA00022692"/>
    </source>
</evidence>
<dbReference type="Pfam" id="PF02518">
    <property type="entry name" value="HATPase_c"/>
    <property type="match status" value="1"/>
</dbReference>
<dbReference type="InterPro" id="IPR003018">
    <property type="entry name" value="GAF"/>
</dbReference>
<comment type="catalytic activity">
    <reaction evidence="1">
        <text>ATP + protein L-histidine = ADP + protein N-phospho-L-histidine.</text>
        <dbReference type="EC" id="2.7.13.3"/>
    </reaction>
</comment>
<evidence type="ECO:0000256" key="5">
    <source>
        <dbReference type="ARBA" id="ARBA00022519"/>
    </source>
</evidence>
<reference evidence="24 25" key="1">
    <citation type="submission" date="2020-08" db="EMBL/GenBank/DDBJ databases">
        <title>Genomic Encyclopedia of Type Strains, Phase IV (KMG-IV): sequencing the most valuable type-strain genomes for metagenomic binning, comparative biology and taxonomic classification.</title>
        <authorList>
            <person name="Goeker M."/>
        </authorList>
    </citation>
    <scope>NUCLEOTIDE SEQUENCE [LARGE SCALE GENOMIC DNA]</scope>
    <source>
        <strain evidence="24 25">DSM 25335</strain>
    </source>
</reference>
<dbReference type="CDD" id="cd00130">
    <property type="entry name" value="PAS"/>
    <property type="match status" value="1"/>
</dbReference>
<dbReference type="CDD" id="cd16922">
    <property type="entry name" value="HATPase_EvgS-ArcB-TorS-like"/>
    <property type="match status" value="1"/>
</dbReference>
<keyword evidence="8" id="KW-0812">Transmembrane</keyword>
<dbReference type="InterPro" id="IPR011006">
    <property type="entry name" value="CheY-like_superfamily"/>
</dbReference>
<dbReference type="InterPro" id="IPR000014">
    <property type="entry name" value="PAS"/>
</dbReference>
<dbReference type="SUPFAM" id="SSF55785">
    <property type="entry name" value="PYP-like sensor domain (PAS domain)"/>
    <property type="match status" value="2"/>
</dbReference>
<dbReference type="InterPro" id="IPR036097">
    <property type="entry name" value="HisK_dim/P_sf"/>
</dbReference>
<protein>
    <recommendedName>
        <fullName evidence="16">Sensory/regulatory protein RpfC</fullName>
        <ecNumber evidence="3">2.7.13.3</ecNumber>
    </recommendedName>
</protein>
<dbReference type="EC" id="2.7.13.3" evidence="3"/>
<dbReference type="PROSITE" id="PS50109">
    <property type="entry name" value="HIS_KIN"/>
    <property type="match status" value="1"/>
</dbReference>
<evidence type="ECO:0000256" key="17">
    <source>
        <dbReference type="PROSITE-ProRule" id="PRU00110"/>
    </source>
</evidence>
<dbReference type="RefSeq" id="WP_183255644.1">
    <property type="nucleotide sequence ID" value="NZ_BAAAFF010000001.1"/>
</dbReference>
<keyword evidence="7" id="KW-0808">Transferase</keyword>
<gene>
    <name evidence="24" type="ORF">HNQ67_002358</name>
</gene>
<proteinExistence type="predicted"/>
<dbReference type="PANTHER" id="PTHR43047">
    <property type="entry name" value="TWO-COMPONENT HISTIDINE PROTEIN KINASE"/>
    <property type="match status" value="1"/>
</dbReference>
<dbReference type="Gene3D" id="3.40.50.2300">
    <property type="match status" value="1"/>
</dbReference>
<evidence type="ECO:0000256" key="10">
    <source>
        <dbReference type="ARBA" id="ARBA00022777"/>
    </source>
</evidence>
<comment type="subunit">
    <text evidence="15">At low DSF concentrations, interacts with RpfF.</text>
</comment>
<feature type="domain" description="PAC" evidence="22">
    <location>
        <begin position="370"/>
        <end position="422"/>
    </location>
</feature>
<feature type="modified residue" description="Phosphohistidine" evidence="17">
    <location>
        <position position="847"/>
    </location>
</feature>
<evidence type="ECO:0000256" key="13">
    <source>
        <dbReference type="ARBA" id="ARBA00023012"/>
    </source>
</evidence>
<evidence type="ECO:0000259" key="21">
    <source>
        <dbReference type="PROSITE" id="PS50112"/>
    </source>
</evidence>
<evidence type="ECO:0000256" key="1">
    <source>
        <dbReference type="ARBA" id="ARBA00000085"/>
    </source>
</evidence>
<dbReference type="Pfam" id="PF00512">
    <property type="entry name" value="HisKA"/>
    <property type="match status" value="1"/>
</dbReference>
<dbReference type="GO" id="GO:0005886">
    <property type="term" value="C:plasma membrane"/>
    <property type="evidence" value="ECO:0007669"/>
    <property type="project" value="UniProtKB-SubCell"/>
</dbReference>
<dbReference type="InterPro" id="IPR036890">
    <property type="entry name" value="HATPase_C_sf"/>
</dbReference>
<dbReference type="GO" id="GO:0005524">
    <property type="term" value="F:ATP binding"/>
    <property type="evidence" value="ECO:0007669"/>
    <property type="project" value="UniProtKB-KW"/>
</dbReference>
<dbReference type="PRINTS" id="PR00344">
    <property type="entry name" value="BCTRLSENSOR"/>
</dbReference>
<keyword evidence="25" id="KW-1185">Reference proteome</keyword>
<evidence type="ECO:0000256" key="9">
    <source>
        <dbReference type="ARBA" id="ARBA00022741"/>
    </source>
</evidence>
<keyword evidence="14" id="KW-0472">Membrane</keyword>
<dbReference type="CDD" id="cd00082">
    <property type="entry name" value="HisKA"/>
    <property type="match status" value="1"/>
</dbReference>
<evidence type="ECO:0000256" key="15">
    <source>
        <dbReference type="ARBA" id="ARBA00064003"/>
    </source>
</evidence>
<evidence type="ECO:0000313" key="24">
    <source>
        <dbReference type="EMBL" id="MBB5292821.1"/>
    </source>
</evidence>
<keyword evidence="4" id="KW-1003">Cell membrane</keyword>
<keyword evidence="5" id="KW-0997">Cell inner membrane</keyword>
<dbReference type="Gene3D" id="3.30.450.40">
    <property type="match status" value="1"/>
</dbReference>
<dbReference type="SUPFAM" id="SSF55781">
    <property type="entry name" value="GAF domain-like"/>
    <property type="match status" value="1"/>
</dbReference>
<dbReference type="GO" id="GO:0009927">
    <property type="term" value="F:histidine phosphotransfer kinase activity"/>
    <property type="evidence" value="ECO:0007669"/>
    <property type="project" value="TreeGrafter"/>
</dbReference>
<evidence type="ECO:0000256" key="11">
    <source>
        <dbReference type="ARBA" id="ARBA00022840"/>
    </source>
</evidence>
<dbReference type="SUPFAM" id="SSF52172">
    <property type="entry name" value="CheY-like"/>
    <property type="match status" value="1"/>
</dbReference>
<dbReference type="InterPro" id="IPR008207">
    <property type="entry name" value="Sig_transdc_His_kin_Hpt_dom"/>
</dbReference>
<evidence type="ECO:0000256" key="12">
    <source>
        <dbReference type="ARBA" id="ARBA00022989"/>
    </source>
</evidence>
<dbReference type="PROSITE" id="PS50110">
    <property type="entry name" value="RESPONSE_REGULATORY"/>
    <property type="match status" value="1"/>
</dbReference>
<dbReference type="SMART" id="SM00086">
    <property type="entry name" value="PAC"/>
    <property type="match status" value="2"/>
</dbReference>
<evidence type="ECO:0000259" key="20">
    <source>
        <dbReference type="PROSITE" id="PS50110"/>
    </source>
</evidence>
<dbReference type="InterPro" id="IPR003594">
    <property type="entry name" value="HATPase_dom"/>
</dbReference>
<dbReference type="Pfam" id="PF00072">
    <property type="entry name" value="Response_reg"/>
    <property type="match status" value="1"/>
</dbReference>
<dbReference type="NCBIfam" id="TIGR00229">
    <property type="entry name" value="sensory_box"/>
    <property type="match status" value="2"/>
</dbReference>
<keyword evidence="9" id="KW-0547">Nucleotide-binding</keyword>
<keyword evidence="6 18" id="KW-0597">Phosphoprotein</keyword>
<feature type="modified residue" description="4-aspartylphosphate" evidence="18">
    <location>
        <position position="727"/>
    </location>
</feature>
<evidence type="ECO:0000256" key="6">
    <source>
        <dbReference type="ARBA" id="ARBA00022553"/>
    </source>
</evidence>
<evidence type="ECO:0000256" key="7">
    <source>
        <dbReference type="ARBA" id="ARBA00022679"/>
    </source>
</evidence>
<dbReference type="InterPro" id="IPR013655">
    <property type="entry name" value="PAS_fold_3"/>
</dbReference>
<dbReference type="InterPro" id="IPR036641">
    <property type="entry name" value="HPT_dom_sf"/>
</dbReference>
<dbReference type="SMART" id="SM00091">
    <property type="entry name" value="PAS"/>
    <property type="match status" value="1"/>
</dbReference>
<accession>A0A7W8HZM5</accession>
<feature type="domain" description="PAS" evidence="21">
    <location>
        <begin position="297"/>
        <end position="368"/>
    </location>
</feature>
<dbReference type="Proteomes" id="UP000566663">
    <property type="component" value="Unassembled WGS sequence"/>
</dbReference>
<dbReference type="Gene3D" id="3.30.450.20">
    <property type="entry name" value="PAS domain"/>
    <property type="match status" value="2"/>
</dbReference>
<evidence type="ECO:0000256" key="3">
    <source>
        <dbReference type="ARBA" id="ARBA00012438"/>
    </source>
</evidence>
<dbReference type="SMART" id="SM00388">
    <property type="entry name" value="HisKA"/>
    <property type="match status" value="1"/>
</dbReference>
<dbReference type="PROSITE" id="PS50112">
    <property type="entry name" value="PAS"/>
    <property type="match status" value="1"/>
</dbReference>
<dbReference type="InterPro" id="IPR035965">
    <property type="entry name" value="PAS-like_dom_sf"/>
</dbReference>
<dbReference type="Pfam" id="PF01590">
    <property type="entry name" value="GAF"/>
    <property type="match status" value="1"/>
</dbReference>
<dbReference type="SUPFAM" id="SSF55874">
    <property type="entry name" value="ATPase domain of HSP90 chaperone/DNA topoisomerase II/histidine kinase"/>
    <property type="match status" value="1"/>
</dbReference>
<dbReference type="Pfam" id="PF01627">
    <property type="entry name" value="Hpt"/>
    <property type="match status" value="1"/>
</dbReference>
<comment type="subcellular location">
    <subcellularLocation>
        <location evidence="2">Cell inner membrane</location>
        <topology evidence="2">Multi-pass membrane protein</topology>
    </subcellularLocation>
</comment>
<dbReference type="InterPro" id="IPR004358">
    <property type="entry name" value="Sig_transdc_His_kin-like_C"/>
</dbReference>
<feature type="domain" description="HPt" evidence="23">
    <location>
        <begin position="805"/>
        <end position="903"/>
    </location>
</feature>
<evidence type="ECO:0000256" key="2">
    <source>
        <dbReference type="ARBA" id="ARBA00004429"/>
    </source>
</evidence>
<dbReference type="AlphaFoldDB" id="A0A7W8HZM5"/>
<dbReference type="CDD" id="cd17546">
    <property type="entry name" value="REC_hyHK_CKI1_RcsC-like"/>
    <property type="match status" value="1"/>
</dbReference>
<feature type="domain" description="PAC" evidence="22">
    <location>
        <begin position="244"/>
        <end position="296"/>
    </location>
</feature>
<dbReference type="InterPro" id="IPR001610">
    <property type="entry name" value="PAC"/>
</dbReference>
<dbReference type="GO" id="GO:0000155">
    <property type="term" value="F:phosphorelay sensor kinase activity"/>
    <property type="evidence" value="ECO:0007669"/>
    <property type="project" value="InterPro"/>
</dbReference>
<dbReference type="PANTHER" id="PTHR43047:SF72">
    <property type="entry name" value="OSMOSENSING HISTIDINE PROTEIN KINASE SLN1"/>
    <property type="match status" value="1"/>
</dbReference>
<keyword evidence="13" id="KW-0902">Two-component regulatory system</keyword>
<dbReference type="SMART" id="SM00387">
    <property type="entry name" value="HATPase_c"/>
    <property type="match status" value="1"/>
</dbReference>
<evidence type="ECO:0000256" key="18">
    <source>
        <dbReference type="PROSITE-ProRule" id="PRU00169"/>
    </source>
</evidence>
<evidence type="ECO:0000256" key="16">
    <source>
        <dbReference type="ARBA" id="ARBA00068150"/>
    </source>
</evidence>
<sequence>MATTSEAERLAALQGYQALDTSAEDRFDRISAMAAAQFQAPIALVSLIDTERQWFKSCIGLGVSETPREFAFCDHAIRLEDHAVLVVEDARADPRFADNPLVTGDPFIRFYCGAVLTTAEGCNLGTLCVIDTEPRPQPSAAEIGHLQSLARLVVDQLELTRARAEFAEQRRLLEFAATMSQVGHWKFDFITGKVTWSDEVFRIHGLPSDEPVPPYEVLQTFYVEEDRPVLTALVDRAIATGEGYEFKLRIRNTRGEIRHTSAKAECIRDGSGKPVAMFGVFQDITDQHNAETVIRESERRYRLLAENASDVIATYSPDGAFRYVSPSITEMLGYLPEDLIGREPYEIILPEDHARVAAEFIRASTAHESFTVEYRALTSSGEVRWLEARPRFQRDKAGRIIEINDSVRDVTDRHEREAALAEARAAAESAVRAKAEFLANMSHEIRTPLNGVLGFTDLLAGTELTGEQARFVSRIRSAGRGLSALIDDILDLSKVEAGKMTVARRGFDLHALTDDVIQLARRGTEKPLTFTLVYPADAPRWIIGDEQRTRQVLFNLLGNAAKFTEEGEVRLDVDFSGARLELRVTDTGIGIAPEDLLRLFQGFTQADASIGRQFGGTGLGLSISRNLARLMGGDVELESKPGKGTIARFTLPAEVTTAPELPVQPAGAPANPPRALRILAVDDVDTNVELITLILQSEGHDVVGARSGERALDILADDPRFDLILMDVQMPGMDGLKATRAIRELGGAAATVPVVALTANVMSEQIADCRAAGMDDHLAKPIQRESLADVLDRVRGGGWDPAPPASDPIAELGARYRVHLGDLAGQFTALLERAEPERRTSIASLAHSIAGTAGSFGFDAVSTAAFELESATRIGAERNGSPDRIASLVSQLQRAIFSCQEDA</sequence>
<dbReference type="SMART" id="SM00448">
    <property type="entry name" value="REC"/>
    <property type="match status" value="1"/>
</dbReference>
<organism evidence="24 25">
    <name type="scientific">Brevundimonas basaltis</name>
    <dbReference type="NCBI Taxonomy" id="472166"/>
    <lineage>
        <taxon>Bacteria</taxon>
        <taxon>Pseudomonadati</taxon>
        <taxon>Pseudomonadota</taxon>
        <taxon>Alphaproteobacteria</taxon>
        <taxon>Caulobacterales</taxon>
        <taxon>Caulobacteraceae</taxon>
        <taxon>Brevundimonas</taxon>
    </lineage>
</organism>